<evidence type="ECO:0000256" key="5">
    <source>
        <dbReference type="ARBA" id="ARBA00022701"/>
    </source>
</evidence>
<dbReference type="InterPro" id="IPR047066">
    <property type="entry name" value="TRIM36_Bbox1_Zfn"/>
</dbReference>
<dbReference type="Gene3D" id="2.60.40.10">
    <property type="entry name" value="Immunoglobulins"/>
    <property type="match status" value="1"/>
</dbReference>
<evidence type="ECO:0000256" key="7">
    <source>
        <dbReference type="ARBA" id="ARBA00022737"/>
    </source>
</evidence>
<keyword evidence="6" id="KW-0479">Metal-binding</keyword>
<dbReference type="PANTHER" id="PTHR24099:SF18">
    <property type="entry name" value="E3 UBIQUITIN-PROTEIN LIGASE TRIM36"/>
    <property type="match status" value="1"/>
</dbReference>
<keyword evidence="5" id="KW-0493">Microtubule</keyword>
<accession>A0A8C2D4W3</accession>
<dbReference type="InterPro" id="IPR003877">
    <property type="entry name" value="SPRY_dom"/>
</dbReference>
<evidence type="ECO:0000256" key="10">
    <source>
        <dbReference type="ARBA" id="ARBA00022833"/>
    </source>
</evidence>
<dbReference type="InterPro" id="IPR003649">
    <property type="entry name" value="Bbox_C"/>
</dbReference>
<evidence type="ECO:0000256" key="1">
    <source>
        <dbReference type="ARBA" id="ARBA00004245"/>
    </source>
</evidence>
<evidence type="ECO:0000256" key="8">
    <source>
        <dbReference type="ARBA" id="ARBA00022771"/>
    </source>
</evidence>
<dbReference type="InterPro" id="IPR017907">
    <property type="entry name" value="Znf_RING_CS"/>
</dbReference>
<dbReference type="SUPFAM" id="SSF49899">
    <property type="entry name" value="Concanavalin A-like lectins/glucanases"/>
    <property type="match status" value="1"/>
</dbReference>
<dbReference type="PRINTS" id="PR01407">
    <property type="entry name" value="BUTYPHLNCDUF"/>
</dbReference>
<dbReference type="PROSITE" id="PS50089">
    <property type="entry name" value="ZF_RING_2"/>
    <property type="match status" value="1"/>
</dbReference>
<keyword evidence="12" id="KW-0206">Cytoskeleton</keyword>
<dbReference type="GO" id="GO:0001669">
    <property type="term" value="C:acrosomal vesicle"/>
    <property type="evidence" value="ECO:0007669"/>
    <property type="project" value="TreeGrafter"/>
</dbReference>
<evidence type="ECO:0000313" key="21">
    <source>
        <dbReference type="Proteomes" id="UP000694701"/>
    </source>
</evidence>
<dbReference type="InterPro" id="IPR003879">
    <property type="entry name" value="Butyrophylin_SPRY"/>
</dbReference>
<keyword evidence="8 13" id="KW-0863">Zinc-finger</keyword>
<evidence type="ECO:0000256" key="14">
    <source>
        <dbReference type="SAM" id="MobiDB-lite"/>
    </source>
</evidence>
<dbReference type="CDD" id="cd19778">
    <property type="entry name" value="Bbox2_TRIM36_C-I"/>
    <property type="match status" value="1"/>
</dbReference>
<dbReference type="GO" id="GO:0004842">
    <property type="term" value="F:ubiquitin-protein transferase activity"/>
    <property type="evidence" value="ECO:0007669"/>
    <property type="project" value="TreeGrafter"/>
</dbReference>
<dbReference type="SMART" id="SM00502">
    <property type="entry name" value="BBC"/>
    <property type="match status" value="1"/>
</dbReference>
<evidence type="ECO:0000313" key="20">
    <source>
        <dbReference type="Ensembl" id="ENSCCRP00020021509.1"/>
    </source>
</evidence>
<feature type="domain" description="RING-type" evidence="15">
    <location>
        <begin position="20"/>
        <end position="64"/>
    </location>
</feature>
<evidence type="ECO:0000256" key="9">
    <source>
        <dbReference type="ARBA" id="ARBA00022786"/>
    </source>
</evidence>
<dbReference type="GO" id="GO:0007051">
    <property type="term" value="P:spindle organization"/>
    <property type="evidence" value="ECO:0007669"/>
    <property type="project" value="TreeGrafter"/>
</dbReference>
<evidence type="ECO:0000256" key="12">
    <source>
        <dbReference type="ARBA" id="ARBA00023212"/>
    </source>
</evidence>
<dbReference type="InterPro" id="IPR017903">
    <property type="entry name" value="COS_domain"/>
</dbReference>
<dbReference type="Gene3D" id="4.10.830.40">
    <property type="match status" value="1"/>
</dbReference>
<dbReference type="CDD" id="cd19848">
    <property type="entry name" value="Bbox1_TRIM36_C-I"/>
    <property type="match status" value="1"/>
</dbReference>
<feature type="domain" description="B30.2/SPRY" evidence="17">
    <location>
        <begin position="491"/>
        <end position="718"/>
    </location>
</feature>
<keyword evidence="4" id="KW-0808">Transferase</keyword>
<dbReference type="PROSITE" id="PS50119">
    <property type="entry name" value="ZF_BBOX"/>
    <property type="match status" value="1"/>
</dbReference>
<reference evidence="20" key="1">
    <citation type="submission" date="2025-08" db="UniProtKB">
        <authorList>
            <consortium name="Ensembl"/>
        </authorList>
    </citation>
    <scope>IDENTIFICATION</scope>
</reference>
<dbReference type="InterPro" id="IPR040859">
    <property type="entry name" value="Midline-1_COS"/>
</dbReference>
<comment type="similarity">
    <text evidence="2">Belongs to the TRIM/RBCC family.</text>
</comment>
<evidence type="ECO:0000259" key="16">
    <source>
        <dbReference type="PROSITE" id="PS50119"/>
    </source>
</evidence>
<feature type="domain" description="Fibronectin type-III" evidence="18">
    <location>
        <begin position="410"/>
        <end position="506"/>
    </location>
</feature>
<dbReference type="InterPro" id="IPR013083">
    <property type="entry name" value="Znf_RING/FYVE/PHD"/>
</dbReference>
<proteinExistence type="inferred from homology"/>
<evidence type="ECO:0000256" key="6">
    <source>
        <dbReference type="ARBA" id="ARBA00022723"/>
    </source>
</evidence>
<dbReference type="InterPro" id="IPR036116">
    <property type="entry name" value="FN3_sf"/>
</dbReference>
<dbReference type="AlphaFoldDB" id="A0A8C2D4W3"/>
<dbReference type="Gene3D" id="2.60.120.920">
    <property type="match status" value="1"/>
</dbReference>
<dbReference type="InterPro" id="IPR013783">
    <property type="entry name" value="Ig-like_fold"/>
</dbReference>
<dbReference type="GO" id="GO:0008270">
    <property type="term" value="F:zinc ion binding"/>
    <property type="evidence" value="ECO:0007669"/>
    <property type="project" value="UniProtKB-KW"/>
</dbReference>
<keyword evidence="10" id="KW-0862">Zinc</keyword>
<evidence type="ECO:0000256" key="4">
    <source>
        <dbReference type="ARBA" id="ARBA00022679"/>
    </source>
</evidence>
<feature type="domain" description="B box-type" evidence="16">
    <location>
        <begin position="202"/>
        <end position="244"/>
    </location>
</feature>
<dbReference type="Pfam" id="PF00622">
    <property type="entry name" value="SPRY"/>
    <property type="match status" value="1"/>
</dbReference>
<dbReference type="Pfam" id="PF13445">
    <property type="entry name" value="zf-RING_UBOX"/>
    <property type="match status" value="1"/>
</dbReference>
<evidence type="ECO:0000259" key="15">
    <source>
        <dbReference type="PROSITE" id="PS50089"/>
    </source>
</evidence>
<dbReference type="Pfam" id="PF18568">
    <property type="entry name" value="COS"/>
    <property type="match status" value="1"/>
</dbReference>
<dbReference type="CDD" id="cd00063">
    <property type="entry name" value="FN3"/>
    <property type="match status" value="1"/>
</dbReference>
<dbReference type="Gene3D" id="3.30.160.60">
    <property type="entry name" value="Classic Zinc Finger"/>
    <property type="match status" value="1"/>
</dbReference>
<dbReference type="InterPro" id="IPR000315">
    <property type="entry name" value="Znf_B-box"/>
</dbReference>
<dbReference type="PANTHER" id="PTHR24099">
    <property type="entry name" value="E3 UBIQUITIN-PROTEIN LIGASE TRIM36-RELATED"/>
    <property type="match status" value="1"/>
</dbReference>
<feature type="domain" description="COS" evidence="19">
    <location>
        <begin position="351"/>
        <end position="408"/>
    </location>
</feature>
<dbReference type="PROSITE" id="PS50188">
    <property type="entry name" value="B302_SPRY"/>
    <property type="match status" value="1"/>
</dbReference>
<dbReference type="SUPFAM" id="SSF57850">
    <property type="entry name" value="RING/U-box"/>
    <property type="match status" value="1"/>
</dbReference>
<dbReference type="PROSITE" id="PS51262">
    <property type="entry name" value="COS"/>
    <property type="match status" value="1"/>
</dbReference>
<name>A0A8C2D4W3_CYPCA</name>
<evidence type="ECO:0000256" key="3">
    <source>
        <dbReference type="ARBA" id="ARBA00022490"/>
    </source>
</evidence>
<comment type="subcellular location">
    <subcellularLocation>
        <location evidence="1">Cytoplasm</location>
        <location evidence="1">Cytoskeleton</location>
    </subcellularLocation>
</comment>
<dbReference type="InterPro" id="IPR047065">
    <property type="entry name" value="TRIM36_Bbox2_Zfn"/>
</dbReference>
<dbReference type="Gene3D" id="3.30.40.10">
    <property type="entry name" value="Zinc/RING finger domain, C3HC4 (zinc finger)"/>
    <property type="match status" value="1"/>
</dbReference>
<dbReference type="Pfam" id="PF00643">
    <property type="entry name" value="zf-B_box"/>
    <property type="match status" value="1"/>
</dbReference>
<keyword evidence="11" id="KW-0175">Coiled coil</keyword>
<dbReference type="InterPro" id="IPR001870">
    <property type="entry name" value="B30.2/SPRY"/>
</dbReference>
<dbReference type="SMART" id="SM00336">
    <property type="entry name" value="BBOX"/>
    <property type="match status" value="2"/>
</dbReference>
<dbReference type="InterPro" id="IPR035727">
    <property type="entry name" value="SPRY/PRY_TRIM36"/>
</dbReference>
<evidence type="ECO:0000259" key="18">
    <source>
        <dbReference type="PROSITE" id="PS50853"/>
    </source>
</evidence>
<dbReference type="SMART" id="SM00184">
    <property type="entry name" value="RING"/>
    <property type="match status" value="2"/>
</dbReference>
<dbReference type="Gene3D" id="1.20.5.170">
    <property type="match status" value="1"/>
</dbReference>
<dbReference type="SUPFAM" id="SSF57845">
    <property type="entry name" value="B-box zinc-binding domain"/>
    <property type="match status" value="1"/>
</dbReference>
<feature type="compositionally biased region" description="Polar residues" evidence="14">
    <location>
        <begin position="57"/>
        <end position="68"/>
    </location>
</feature>
<dbReference type="InterPro" id="IPR027370">
    <property type="entry name" value="Znf-RING_euk"/>
</dbReference>
<dbReference type="Ensembl" id="ENSCCRT00020023629.1">
    <property type="protein sequence ID" value="ENSCCRP00020021509.1"/>
    <property type="gene ID" value="ENSCCRG00020010050.1"/>
</dbReference>
<dbReference type="PROSITE" id="PS00518">
    <property type="entry name" value="ZF_RING_1"/>
    <property type="match status" value="1"/>
</dbReference>
<dbReference type="Pfam" id="PF22586">
    <property type="entry name" value="ANCHR-like_BBOX"/>
    <property type="match status" value="1"/>
</dbReference>
<organism evidence="20 21">
    <name type="scientific">Cyprinus carpio</name>
    <name type="common">Common carp</name>
    <dbReference type="NCBI Taxonomy" id="7962"/>
    <lineage>
        <taxon>Eukaryota</taxon>
        <taxon>Metazoa</taxon>
        <taxon>Chordata</taxon>
        <taxon>Craniata</taxon>
        <taxon>Vertebrata</taxon>
        <taxon>Euteleostomi</taxon>
        <taxon>Actinopterygii</taxon>
        <taxon>Neopterygii</taxon>
        <taxon>Teleostei</taxon>
        <taxon>Ostariophysi</taxon>
        <taxon>Cypriniformes</taxon>
        <taxon>Cyprinidae</taxon>
        <taxon>Cyprininae</taxon>
        <taxon>Cyprinus</taxon>
    </lineage>
</organism>
<evidence type="ECO:0000256" key="11">
    <source>
        <dbReference type="ARBA" id="ARBA00023054"/>
    </source>
</evidence>
<dbReference type="CDD" id="cd12894">
    <property type="entry name" value="SPRY_PRY_TRIM36"/>
    <property type="match status" value="1"/>
</dbReference>
<evidence type="ECO:0000259" key="17">
    <source>
        <dbReference type="PROSITE" id="PS50188"/>
    </source>
</evidence>
<dbReference type="Proteomes" id="UP000694701">
    <property type="component" value="Unplaced"/>
</dbReference>
<dbReference type="InterPro" id="IPR013320">
    <property type="entry name" value="ConA-like_dom_sf"/>
</dbReference>
<dbReference type="FunFam" id="4.10.830.40:FF:000001">
    <property type="entry name" value="E3 ubiquitin-protein ligase TRIM9 isoform X1"/>
    <property type="match status" value="1"/>
</dbReference>
<evidence type="ECO:0000256" key="13">
    <source>
        <dbReference type="PROSITE-ProRule" id="PRU00024"/>
    </source>
</evidence>
<feature type="region of interest" description="Disordered" evidence="14">
    <location>
        <begin position="55"/>
        <end position="78"/>
    </location>
</feature>
<evidence type="ECO:0000256" key="2">
    <source>
        <dbReference type="ARBA" id="ARBA00008518"/>
    </source>
</evidence>
<keyword evidence="3" id="KW-0963">Cytoplasm</keyword>
<protein>
    <submittedName>
        <fullName evidence="20">Tripartite motif containing 36</fullName>
    </submittedName>
</protein>
<dbReference type="InterPro" id="IPR001841">
    <property type="entry name" value="Znf_RING"/>
</dbReference>
<evidence type="ECO:0000259" key="19">
    <source>
        <dbReference type="PROSITE" id="PS51262"/>
    </source>
</evidence>
<dbReference type="PROSITE" id="PS50853">
    <property type="entry name" value="FN3"/>
    <property type="match status" value="1"/>
</dbReference>
<keyword evidence="7" id="KW-0677">Repeat</keyword>
<sequence>MSRRSSLLVQMKSIERELICPVCKELFSQPLVLPCQHSVCHRCVRELLMPNHDDSLSTDAGSECSNPGSPRARVPSPSMEKLDRLLRSGSISSPGWRRSSVTPRVTTFPCPGCQHDIDLGERGISMLFRNFTLESIVERYRQAARAAVAIMCNVCKPPVQEATKSCMDCKASFCNECFKMNHPWGTPKAQHEYVGPTTNFRPKVLMCPEHEMEKVNMYCEVCRRPVCHLCKLGGSHANHRVTSMSSAYKILKEKLSKSIHYLISKEDQVRTQISELEVLIRHTEENGQLAERRTSEHFERLLEALQERRTEMLRSIEQSRSLRVERLRAQVEEYQGMLENSGLVGYAQEVLKETDQSCFVQTAKLLHVRIQKATDSLKTFQTAAAPSFEEFVLDTSKEELLLKELSFSGVPEPPVIDLSRCRVYNEGLIHWHLSEDSLPTDHHIVEFRKLGSEEESGWRASEPVFGCSTVLSDLSAGSRYTFRVKSCRNGVYSPSSPEVTLHTPPAPVFGFLFNEKCGFSAERLQLSKRRDSVESVAGMSLLLAAERVQTGSYICLDYIIGDTGISHGRHYWAFRVQPDSYMIKVGVASDSKLTEWFHNPRDTSSPRYDHDSGHDSGSEDACFEVSQPFTLVTVGMGRLFIPKASASAAGDHSSRVLPMPQRIGVCLDYDAGRVFFYDADTMRCLYERPVDCSGTMYPAFGLLGGGAVHLEEFITAKRLSYM</sequence>
<keyword evidence="9" id="KW-0833">Ubl conjugation pathway</keyword>
<dbReference type="SUPFAM" id="SSF49265">
    <property type="entry name" value="Fibronectin type III"/>
    <property type="match status" value="1"/>
</dbReference>
<dbReference type="GO" id="GO:0007340">
    <property type="term" value="P:acrosome reaction"/>
    <property type="evidence" value="ECO:0007669"/>
    <property type="project" value="TreeGrafter"/>
</dbReference>
<dbReference type="GO" id="GO:0005874">
    <property type="term" value="C:microtubule"/>
    <property type="evidence" value="ECO:0007669"/>
    <property type="project" value="UniProtKB-KW"/>
</dbReference>
<dbReference type="InterPro" id="IPR043136">
    <property type="entry name" value="B30.2/SPRY_sf"/>
</dbReference>
<dbReference type="InterPro" id="IPR050617">
    <property type="entry name" value="E3_ligase_FN3/SPRY"/>
</dbReference>
<dbReference type="InterPro" id="IPR003961">
    <property type="entry name" value="FN3_dom"/>
</dbReference>